<evidence type="ECO:0000259" key="3">
    <source>
        <dbReference type="Pfam" id="PF25225"/>
    </source>
</evidence>
<dbReference type="EMBL" id="JAYGJQ010000002">
    <property type="protein sequence ID" value="MEA9357164.1"/>
    <property type="molecule type" value="Genomic_DNA"/>
</dbReference>
<feature type="domain" description="Lnb N-terminal periplasmic" evidence="1">
    <location>
        <begin position="89"/>
        <end position="233"/>
    </location>
</feature>
<keyword evidence="5" id="KW-1185">Reference proteome</keyword>
<feature type="domain" description="DUF7840" evidence="2">
    <location>
        <begin position="363"/>
        <end position="574"/>
    </location>
</feature>
<protein>
    <submittedName>
        <fullName evidence="4">DUF4105 domain-containing protein</fullName>
    </submittedName>
</protein>
<accession>A0ABU5VXX2</accession>
<dbReference type="Pfam" id="PF25222">
    <property type="entry name" value="DUF7840"/>
    <property type="match status" value="1"/>
</dbReference>
<name>A0ABU5VXX2_9BACT</name>
<evidence type="ECO:0000259" key="1">
    <source>
        <dbReference type="Pfam" id="PF13387"/>
    </source>
</evidence>
<evidence type="ECO:0000313" key="5">
    <source>
        <dbReference type="Proteomes" id="UP001302274"/>
    </source>
</evidence>
<gene>
    <name evidence="4" type="ORF">SHI21_13145</name>
</gene>
<dbReference type="Pfam" id="PF25225">
    <property type="entry name" value="DUF7843"/>
    <property type="match status" value="1"/>
</dbReference>
<comment type="caution">
    <text evidence="4">The sequence shown here is derived from an EMBL/GenBank/DDBJ whole genome shotgun (WGS) entry which is preliminary data.</text>
</comment>
<dbReference type="Proteomes" id="UP001302274">
    <property type="component" value="Unassembled WGS sequence"/>
</dbReference>
<sequence length="590" mass="68415">MDFDYKYWEKLLHFKKGESLADGEKFFLSPNGKKNPEAELRATISAFFDPNMKVGWFNYHPQCVFRARYEFFKESGLLKDAPVIACPELDEWKAGLNAESITLIFSSSYPNNPSSLFGHTLLRLNQKDKKNDLLDYAVAFSAVPEKDDPGLIFAFKGFFGGYKGLFEVTKYYTKVNEYNNGESRDLIEYNLSMTPAELDRTINHLWELYQTTYFDYYFADENCSAVLADLIAVGYKDDVRVNAHARWYYLPGEMVKHFSTLDGRIKSTNYRPSLKKQVAKMWEHLTPAEISEVKDIVDMDELPEGITNTKVLDAVIGYLDFTHYRIKHSLSEGQQKMLRKALIKRATLPKAEMVKEIYDQSNMPEFSHNPQKFSFFTRVENHNTLAGFEIKQGYHDLMSNDRGFDAFSQFDFLNASLIYDFKNKKVDYDKITVVDLISLHEYRFYDPQLSWRAKVTNERIYDLDCKLCHKVNGNAYGGLSFRSPKTVFSVMLGVFGEVSSNLKKGFRAGPGSEISFYAQLGEMYKIGLYNEIRFDATKKIADDYYNQFGLRHSFFTDNKRDYRFESSVVSQFGSFKKNTVIHQVTYGQFF</sequence>
<evidence type="ECO:0000259" key="2">
    <source>
        <dbReference type="Pfam" id="PF25222"/>
    </source>
</evidence>
<evidence type="ECO:0000313" key="4">
    <source>
        <dbReference type="EMBL" id="MEA9357164.1"/>
    </source>
</evidence>
<dbReference type="InterPro" id="IPR057165">
    <property type="entry name" value="DUF7843"/>
</dbReference>
<reference evidence="4 5" key="1">
    <citation type="submission" date="2023-11" db="EMBL/GenBank/DDBJ databases">
        <title>A Novel Polar Bacteriovorax (B. antarcticus) Isolated from the Biocrust in Antarctica.</title>
        <authorList>
            <person name="Mun W."/>
            <person name="Choi S.Y."/>
            <person name="Mitchell R.J."/>
        </authorList>
    </citation>
    <scope>NUCLEOTIDE SEQUENCE [LARGE SCALE GENOMIC DNA]</scope>
    <source>
        <strain evidence="4 5">PP10</strain>
    </source>
</reference>
<dbReference type="RefSeq" id="WP_323577058.1">
    <property type="nucleotide sequence ID" value="NZ_JAYGJQ010000002.1"/>
</dbReference>
<dbReference type="InterPro" id="IPR025178">
    <property type="entry name" value="Lnb_N"/>
</dbReference>
<feature type="domain" description="DUF7843" evidence="3">
    <location>
        <begin position="6"/>
        <end position="74"/>
    </location>
</feature>
<dbReference type="InterPro" id="IPR057162">
    <property type="entry name" value="DUF7840"/>
</dbReference>
<organism evidence="4 5">
    <name type="scientific">Bacteriovorax antarcticus</name>
    <dbReference type="NCBI Taxonomy" id="3088717"/>
    <lineage>
        <taxon>Bacteria</taxon>
        <taxon>Pseudomonadati</taxon>
        <taxon>Bdellovibrionota</taxon>
        <taxon>Bacteriovoracia</taxon>
        <taxon>Bacteriovoracales</taxon>
        <taxon>Bacteriovoracaceae</taxon>
        <taxon>Bacteriovorax</taxon>
    </lineage>
</organism>
<dbReference type="Pfam" id="PF13387">
    <property type="entry name" value="Lnb_N"/>
    <property type="match status" value="1"/>
</dbReference>
<proteinExistence type="predicted"/>